<keyword evidence="8" id="KW-0274">FAD</keyword>
<comment type="caution">
    <text evidence="15">The sequence shown here is derived from an EMBL/GenBank/DDBJ whole genome shotgun (WGS) entry which is preliminary data.</text>
</comment>
<keyword evidence="15" id="KW-0378">Hydrolase</keyword>
<dbReference type="OrthoDB" id="270728at2759"/>
<dbReference type="Proteomes" id="UP000757232">
    <property type="component" value="Unassembled WGS sequence"/>
</dbReference>
<evidence type="ECO:0000256" key="11">
    <source>
        <dbReference type="ARBA" id="ARBA00031871"/>
    </source>
</evidence>
<feature type="region of interest" description="Disordered" evidence="13">
    <location>
        <begin position="335"/>
        <end position="435"/>
    </location>
</feature>
<dbReference type="Gene3D" id="3.40.50.620">
    <property type="entry name" value="HUPs"/>
    <property type="match status" value="1"/>
</dbReference>
<evidence type="ECO:0000313" key="15">
    <source>
        <dbReference type="EMBL" id="OCB87442.1"/>
    </source>
</evidence>
<dbReference type="AlphaFoldDB" id="A0A9Q5HXB2"/>
<evidence type="ECO:0000256" key="12">
    <source>
        <dbReference type="ARBA" id="ARBA00049494"/>
    </source>
</evidence>
<keyword evidence="7" id="KW-0547">Nucleotide-binding</keyword>
<dbReference type="Pfam" id="PF01507">
    <property type="entry name" value="PAPS_reduct"/>
    <property type="match status" value="1"/>
</dbReference>
<dbReference type="PANTHER" id="PTHR23293:SF9">
    <property type="entry name" value="FAD SYNTHASE"/>
    <property type="match status" value="1"/>
</dbReference>
<feature type="region of interest" description="Disordered" evidence="13">
    <location>
        <begin position="161"/>
        <end position="206"/>
    </location>
</feature>
<evidence type="ECO:0000256" key="10">
    <source>
        <dbReference type="ARBA" id="ARBA00031145"/>
    </source>
</evidence>
<evidence type="ECO:0000256" key="9">
    <source>
        <dbReference type="ARBA" id="ARBA00022840"/>
    </source>
</evidence>
<keyword evidence="4" id="KW-0288">FMN</keyword>
<dbReference type="EC" id="2.7.7.2" evidence="2"/>
<feature type="compositionally biased region" description="Basic and acidic residues" evidence="13">
    <location>
        <begin position="196"/>
        <end position="206"/>
    </location>
</feature>
<reference evidence="15" key="1">
    <citation type="submission" date="2016-06" db="EMBL/GenBank/DDBJ databases">
        <title>Draft Genome sequence of the fungus Inonotus baumii.</title>
        <authorList>
            <person name="Zhu H."/>
            <person name="Lin W."/>
        </authorList>
    </citation>
    <scope>NUCLEOTIDE SEQUENCE</scope>
    <source>
        <strain evidence="15">821</strain>
    </source>
</reference>
<dbReference type="SUPFAM" id="SSF52402">
    <property type="entry name" value="Adenine nucleotide alpha hydrolases-like"/>
    <property type="match status" value="1"/>
</dbReference>
<evidence type="ECO:0000256" key="1">
    <source>
        <dbReference type="ARBA" id="ARBA00004726"/>
    </source>
</evidence>
<evidence type="ECO:0000256" key="4">
    <source>
        <dbReference type="ARBA" id="ARBA00022643"/>
    </source>
</evidence>
<dbReference type="PANTHER" id="PTHR23293">
    <property type="entry name" value="FAD SYNTHETASE-RELATED FMN ADENYLYLTRANSFERASE"/>
    <property type="match status" value="1"/>
</dbReference>
<dbReference type="GO" id="GO:0016787">
    <property type="term" value="F:hydrolase activity"/>
    <property type="evidence" value="ECO:0007669"/>
    <property type="project" value="UniProtKB-KW"/>
</dbReference>
<accession>A0A9Q5HXB2</accession>
<keyword evidence="5" id="KW-0808">Transferase</keyword>
<keyword evidence="16" id="KW-1185">Reference proteome</keyword>
<organism evidence="15 16">
    <name type="scientific">Sanghuangporus baumii</name>
    <name type="common">Phellinus baumii</name>
    <dbReference type="NCBI Taxonomy" id="108892"/>
    <lineage>
        <taxon>Eukaryota</taxon>
        <taxon>Fungi</taxon>
        <taxon>Dikarya</taxon>
        <taxon>Basidiomycota</taxon>
        <taxon>Agaricomycotina</taxon>
        <taxon>Agaricomycetes</taxon>
        <taxon>Hymenochaetales</taxon>
        <taxon>Hymenochaetaceae</taxon>
        <taxon>Sanghuangporus</taxon>
    </lineage>
</organism>
<keyword evidence="9" id="KW-0067">ATP-binding</keyword>
<dbReference type="GO" id="GO:0006747">
    <property type="term" value="P:FAD biosynthetic process"/>
    <property type="evidence" value="ECO:0007669"/>
    <property type="project" value="TreeGrafter"/>
</dbReference>
<keyword evidence="3" id="KW-0285">Flavoprotein</keyword>
<evidence type="ECO:0000256" key="3">
    <source>
        <dbReference type="ARBA" id="ARBA00022630"/>
    </source>
</evidence>
<evidence type="ECO:0000256" key="2">
    <source>
        <dbReference type="ARBA" id="ARBA00012393"/>
    </source>
</evidence>
<evidence type="ECO:0000256" key="6">
    <source>
        <dbReference type="ARBA" id="ARBA00022695"/>
    </source>
</evidence>
<keyword evidence="6" id="KW-0548">Nucleotidyltransferase</keyword>
<sequence length="435" mass="48401">MSVITPLLKHHPVPFGLFSSLHRTQRRPLFAAATMTLIDSRHARNVNVQVFDQAKIAADVRKLAESNEPIAPLVREALDVIDQALDDHTQDRVSLSFNGGKDCTVLLHLFYAAIGMRSSSSKEPYRIPTLYIPLPSPFPELEEFIKQSVVAYNLDLYHCSPPHTESEPKTKPGNPRDLPPIESVTRPASPQPNGTGKEKYPVGKSKGGEGMRRALEVYKHDFPHVEAILVGTRRGDPHGATLGFRNMTDGDWPRFERVHPIINWSYTDIWTFLCSLSVPYCVLYDRGYTSLGSTYNTYPNPALRIRPVCTSRSEAIPSLETPDPVHPLETNSLSARADEPWLPIDSECTTPAPGSDTEMRNGRTDGNWSGNGKENGKTDQYEEEEERYLPAYELVDGNLERAGRGKRPGSGSGAENRKNGSRSNEVDEVKLEGNL</sequence>
<dbReference type="InterPro" id="IPR002500">
    <property type="entry name" value="PAPS_reduct_dom"/>
</dbReference>
<dbReference type="InterPro" id="IPR014729">
    <property type="entry name" value="Rossmann-like_a/b/a_fold"/>
</dbReference>
<feature type="compositionally biased region" description="Basic and acidic residues" evidence="13">
    <location>
        <begin position="424"/>
        <end position="435"/>
    </location>
</feature>
<dbReference type="CDD" id="cd23948">
    <property type="entry name" value="FAD_synthase"/>
    <property type="match status" value="1"/>
</dbReference>
<evidence type="ECO:0000256" key="13">
    <source>
        <dbReference type="SAM" id="MobiDB-lite"/>
    </source>
</evidence>
<evidence type="ECO:0000313" key="16">
    <source>
        <dbReference type="Proteomes" id="UP000757232"/>
    </source>
</evidence>
<name>A0A9Q5HXB2_SANBA</name>
<evidence type="ECO:0000256" key="8">
    <source>
        <dbReference type="ARBA" id="ARBA00022827"/>
    </source>
</evidence>
<proteinExistence type="predicted"/>
<protein>
    <recommendedName>
        <fullName evidence="2">FAD synthase</fullName>
        <ecNumber evidence="2">2.7.7.2</ecNumber>
    </recommendedName>
    <alternativeName>
        <fullName evidence="10">FAD pyrophosphorylase</fullName>
    </alternativeName>
    <alternativeName>
        <fullName evidence="11">FMN adenylyltransferase</fullName>
    </alternativeName>
</protein>
<comment type="catalytic activity">
    <reaction evidence="12">
        <text>FMN + ATP + H(+) = FAD + diphosphate</text>
        <dbReference type="Rhea" id="RHEA:17237"/>
        <dbReference type="ChEBI" id="CHEBI:15378"/>
        <dbReference type="ChEBI" id="CHEBI:30616"/>
        <dbReference type="ChEBI" id="CHEBI:33019"/>
        <dbReference type="ChEBI" id="CHEBI:57692"/>
        <dbReference type="ChEBI" id="CHEBI:58210"/>
        <dbReference type="EC" id="2.7.7.2"/>
    </reaction>
</comment>
<evidence type="ECO:0000259" key="14">
    <source>
        <dbReference type="Pfam" id="PF01507"/>
    </source>
</evidence>
<comment type="pathway">
    <text evidence="1">Cofactor biosynthesis; FAD biosynthesis; FAD from FMN: step 1/1.</text>
</comment>
<evidence type="ECO:0000256" key="7">
    <source>
        <dbReference type="ARBA" id="ARBA00022741"/>
    </source>
</evidence>
<evidence type="ECO:0000256" key="5">
    <source>
        <dbReference type="ARBA" id="ARBA00022679"/>
    </source>
</evidence>
<dbReference type="GO" id="GO:0003919">
    <property type="term" value="F:FMN adenylyltransferase activity"/>
    <property type="evidence" value="ECO:0007669"/>
    <property type="project" value="UniProtKB-EC"/>
</dbReference>
<gene>
    <name evidence="15" type="ORF">A7U60_g5347</name>
</gene>
<dbReference type="GO" id="GO:0005524">
    <property type="term" value="F:ATP binding"/>
    <property type="evidence" value="ECO:0007669"/>
    <property type="project" value="UniProtKB-KW"/>
</dbReference>
<dbReference type="EMBL" id="LNZH02000191">
    <property type="protein sequence ID" value="OCB87442.1"/>
    <property type="molecule type" value="Genomic_DNA"/>
</dbReference>
<feature type="domain" description="Phosphoadenosine phosphosulphate reductase" evidence="14">
    <location>
        <begin position="93"/>
        <end position="298"/>
    </location>
</feature>